<sequence length="521" mass="56251">MRAFNLVVPQTLSETDASDIIAAGISVASDVLVRPVGIVASAWDGDGSVEWLTGEPGLIAIQAERTPDTCVVAIEGHRFIMPWPEGELELFLALTDLTIGTHNLTVMLMGKSKEELGKGALVVTIRDPQTAPEGTSSGEGIRLLAAPAWPTLSDLWDGRATVSIDGPPNTQADLSVILSAVDGSVLADIRRTLSLPLSSEAWTNIAKEVRDNRVFQHAYDDAESGELLVSRSGIGFARLTCDRGFQPLRWRTTRRQNGSRTARLLDRTDGRNTLVELFTVDEPTVAVPCPSDSDIEAPPRGGLLRATAAEVQNSIILPTDPSRLLHMGQVRPLVQTSGKLSHEVLRLAKAHLAWSEAELPADVFALHGRDAAREAITREIVSLIAGTHWARLERKLVHVDDVSDYLDDMRDCVGDSDNHKAVAAKIGSNLWNWLTPGALLSGFAQIMEGAIQSSGISCRPAATRFLLTLAGRPGYIANWNAVDRDELLERIMGSPVLLRAARFAVLGTRALQENNEGGTGF</sequence>
<accession>A0A5D0XQM9</accession>
<name>A0A5D0XQM9_9MICC</name>
<dbReference type="EMBL" id="VSLD01000003">
    <property type="protein sequence ID" value="TYC98788.1"/>
    <property type="molecule type" value="Genomic_DNA"/>
</dbReference>
<evidence type="ECO:0000313" key="1">
    <source>
        <dbReference type="EMBL" id="TYC98788.1"/>
    </source>
</evidence>
<keyword evidence="2" id="KW-1185">Reference proteome</keyword>
<comment type="caution">
    <text evidence="1">The sequence shown here is derived from an EMBL/GenBank/DDBJ whole genome shotgun (WGS) entry which is preliminary data.</text>
</comment>
<gene>
    <name evidence="1" type="ORF">FQ377_07140</name>
</gene>
<dbReference type="RefSeq" id="WP_148600572.1">
    <property type="nucleotide sequence ID" value="NZ_VSLD01000003.1"/>
</dbReference>
<proteinExistence type="predicted"/>
<dbReference type="OrthoDB" id="7053243at2"/>
<dbReference type="Proteomes" id="UP000323410">
    <property type="component" value="Unassembled WGS sequence"/>
</dbReference>
<organism evidence="1 2">
    <name type="scientific">Arthrobacter echini</name>
    <dbReference type="NCBI Taxonomy" id="1529066"/>
    <lineage>
        <taxon>Bacteria</taxon>
        <taxon>Bacillati</taxon>
        <taxon>Actinomycetota</taxon>
        <taxon>Actinomycetes</taxon>
        <taxon>Micrococcales</taxon>
        <taxon>Micrococcaceae</taxon>
        <taxon>Arthrobacter</taxon>
    </lineage>
</organism>
<reference evidence="1 2" key="1">
    <citation type="submission" date="2019-08" db="EMBL/GenBank/DDBJ databases">
        <title>Genone of Arthrobacter echini P9.</title>
        <authorList>
            <person name="Bowman J.P."/>
        </authorList>
    </citation>
    <scope>NUCLEOTIDE SEQUENCE [LARGE SCALE GENOMIC DNA]</scope>
    <source>
        <strain evidence="1 2">P9</strain>
    </source>
</reference>
<protein>
    <submittedName>
        <fullName evidence="1">Uncharacterized protein</fullName>
    </submittedName>
</protein>
<evidence type="ECO:0000313" key="2">
    <source>
        <dbReference type="Proteomes" id="UP000323410"/>
    </source>
</evidence>
<dbReference type="AlphaFoldDB" id="A0A5D0XQM9"/>